<proteinExistence type="predicted"/>
<dbReference type="AlphaFoldDB" id="A0A0P1M4G5"/>
<reference evidence="3 4" key="2">
    <citation type="submission" date="2015-11" db="EMBL/GenBank/DDBJ databases">
        <authorList>
            <person name="Varghese N."/>
        </authorList>
    </citation>
    <scope>NUCLEOTIDE SEQUENCE [LARGE SCALE GENOMIC DNA]</scope>
    <source>
        <strain evidence="1 4">JGI-8</strain>
    </source>
</reference>
<dbReference type="Pfam" id="PF00480">
    <property type="entry name" value="ROK"/>
    <property type="match status" value="1"/>
</dbReference>
<protein>
    <submittedName>
        <fullName evidence="2">ROK family protein</fullName>
    </submittedName>
</protein>
<accession>A0A0P1LZF2</accession>
<accession>A0A0N7MUJ7</accession>
<sequence>MVMNLFNITVAIIGGGVAKAGKILFDLINETVKSRALKPIAEKAIVIPATLGNKAGILSADALALEKSIH</sequence>
<accession>A0A0P1M4G5</accession>
<dbReference type="EMBL" id="FAOP01000015">
    <property type="protein sequence ID" value="CUU09233.1"/>
    <property type="molecule type" value="Genomic_DNA"/>
</dbReference>
<accession>A0A0P1P9P6</accession>
<dbReference type="Proteomes" id="UP000182200">
    <property type="component" value="Unassembled WGS sequence"/>
</dbReference>
<accession>A0A0P1LDH4</accession>
<accession>A0A0S4NGT4</accession>
<accession>A0A0P1ML42</accession>
<keyword evidence="4" id="KW-1185">Reference proteome</keyword>
<dbReference type="STRING" id="1633631.GCA_001442925_02302"/>
<accession>A0A0P1L8V6</accession>
<dbReference type="Proteomes" id="UP000182011">
    <property type="component" value="Unassembled WGS sequence"/>
</dbReference>
<organism evidence="2 3">
    <name type="scientific">Candidatus Kryptonium thompsonii</name>
    <dbReference type="NCBI Taxonomy" id="1633631"/>
    <lineage>
        <taxon>Bacteria</taxon>
        <taxon>Pseudomonadati</taxon>
        <taxon>Candidatus Kryptoniota</taxon>
        <taxon>Candidatus Kryptonium</taxon>
    </lineage>
</organism>
<dbReference type="Gene3D" id="3.30.420.40">
    <property type="match status" value="1"/>
</dbReference>
<evidence type="ECO:0000313" key="4">
    <source>
        <dbReference type="Proteomes" id="UP000182200"/>
    </source>
</evidence>
<reference evidence="2" key="1">
    <citation type="submission" date="2015-11" db="EMBL/GenBank/DDBJ databases">
        <authorList>
            <person name="Zhang Y."/>
            <person name="Guo Z."/>
        </authorList>
    </citation>
    <scope>NUCLEOTIDE SEQUENCE [LARGE SCALE GENOMIC DNA]</scope>
    <source>
        <strain evidence="2">JGI-4</strain>
    </source>
</reference>
<dbReference type="EMBL" id="CZVI01000013">
    <property type="protein sequence ID" value="CUS87701.1"/>
    <property type="molecule type" value="Genomic_DNA"/>
</dbReference>
<accession>A0A0P1LHL3</accession>
<name>A0A0P1M4G5_9BACT</name>
<dbReference type="InterPro" id="IPR000600">
    <property type="entry name" value="ROK"/>
</dbReference>
<evidence type="ECO:0000313" key="1">
    <source>
        <dbReference type="EMBL" id="CUS87701.1"/>
    </source>
</evidence>
<accession>A0A0P1MWK6</accession>
<dbReference type="InterPro" id="IPR043129">
    <property type="entry name" value="ATPase_NBD"/>
</dbReference>
<dbReference type="OrthoDB" id="9810372at2"/>
<evidence type="ECO:0000313" key="2">
    <source>
        <dbReference type="EMBL" id="CUU09233.1"/>
    </source>
</evidence>
<dbReference type="SUPFAM" id="SSF53067">
    <property type="entry name" value="Actin-like ATPase domain"/>
    <property type="match status" value="1"/>
</dbReference>
<gene>
    <name evidence="2" type="ORF">JGI4_02313</name>
    <name evidence="1" type="ORF">JGI8_01130</name>
</gene>
<evidence type="ECO:0000313" key="3">
    <source>
        <dbReference type="Proteomes" id="UP000182011"/>
    </source>
</evidence>